<gene>
    <name evidence="1" type="ORF">O6H91_19G016900</name>
</gene>
<name>A0ACC2AT77_DIPCM</name>
<dbReference type="EMBL" id="CM055110">
    <property type="protein sequence ID" value="KAJ7520679.1"/>
    <property type="molecule type" value="Genomic_DNA"/>
</dbReference>
<evidence type="ECO:0000313" key="1">
    <source>
        <dbReference type="EMBL" id="KAJ7520679.1"/>
    </source>
</evidence>
<dbReference type="Proteomes" id="UP001162992">
    <property type="component" value="Chromosome 19"/>
</dbReference>
<organism evidence="1 2">
    <name type="scientific">Diphasiastrum complanatum</name>
    <name type="common">Issler's clubmoss</name>
    <name type="synonym">Lycopodium complanatum</name>
    <dbReference type="NCBI Taxonomy" id="34168"/>
    <lineage>
        <taxon>Eukaryota</taxon>
        <taxon>Viridiplantae</taxon>
        <taxon>Streptophyta</taxon>
        <taxon>Embryophyta</taxon>
        <taxon>Tracheophyta</taxon>
        <taxon>Lycopodiopsida</taxon>
        <taxon>Lycopodiales</taxon>
        <taxon>Lycopodiaceae</taxon>
        <taxon>Lycopodioideae</taxon>
        <taxon>Diphasiastrum</taxon>
    </lineage>
</organism>
<accession>A0ACC2AT77</accession>
<sequence length="747" mass="82493">MASGVSHSEWATTNHIVTEFFTKSSHIILESRIPNLIVQRQGGAITSPSSSSSLSGLKPRQKWFNLVLSDCPTALQVAEPWRTNISKPMVIDVLLLQTRARRAEVHGASGVPRGTVLMQTHSTGHDASIAEGPTDSASSEEESVVKTILERWIIWFDTQKKSNTFDTSDKKTEGLNVHSPMSGGWETTTVRVALELPSVYKKTVILLRYLYSIMRALPTHHLFRLANSYSESCNFSLDFRVSTVASPLSQSDELAMTPISLTPVETRWGKICLSVAYRHAAAVTALEVISPIQPRIITDYVIRPTTDPLRRFSGCSPVGSLHTGGLSGRREVHVVSVPSGSPSSPPVPYLLHRHSWSEDKLQPALQIPLSILPSSCPTGESLPGIENFNVQHSAPTQRPSFQSRQLPTTPLLHNDEQDVGIQPIILQDNYRFSPSPPTNLHHKDRSFKGPSSAPVRMQRHGFWTRETSPKPNRSLLPPQSPQRTSTGSSFQGTSSKSRFQMGQMQDWHGPSFGRNTSERPSSSNIAELKMLNLPPNTYNIYQFSMQVAADKKVEERLSFHSKSFYPPRPTLNSLRSASKSSSEDNLEEEFTFPFAVEEDEADEHHGRNEITGLLEPLYPSASTSQSQAAAVGALVRILKSASPLRQSASLSVISMPSHRDKPSVYHIHRGHGRITEISGGLGSEGPQVGSEGISASDMKSSKKQITQFQIQGKTHKTTFDALEELHGYQELKEFLQRQSGQNPVSEL</sequence>
<reference evidence="2" key="1">
    <citation type="journal article" date="2024" name="Proc. Natl. Acad. Sci. U.S.A.">
        <title>Extraordinary preservation of gene collinearity over three hundred million years revealed in homosporous lycophytes.</title>
        <authorList>
            <person name="Li C."/>
            <person name="Wickell D."/>
            <person name="Kuo L.Y."/>
            <person name="Chen X."/>
            <person name="Nie B."/>
            <person name="Liao X."/>
            <person name="Peng D."/>
            <person name="Ji J."/>
            <person name="Jenkins J."/>
            <person name="Williams M."/>
            <person name="Shu S."/>
            <person name="Plott C."/>
            <person name="Barry K."/>
            <person name="Rajasekar S."/>
            <person name="Grimwood J."/>
            <person name="Han X."/>
            <person name="Sun S."/>
            <person name="Hou Z."/>
            <person name="He W."/>
            <person name="Dai G."/>
            <person name="Sun C."/>
            <person name="Schmutz J."/>
            <person name="Leebens-Mack J.H."/>
            <person name="Li F.W."/>
            <person name="Wang L."/>
        </authorList>
    </citation>
    <scope>NUCLEOTIDE SEQUENCE [LARGE SCALE GENOMIC DNA]</scope>
    <source>
        <strain evidence="2">cv. PW_Plant_1</strain>
    </source>
</reference>
<evidence type="ECO:0000313" key="2">
    <source>
        <dbReference type="Proteomes" id="UP001162992"/>
    </source>
</evidence>
<keyword evidence="2" id="KW-1185">Reference proteome</keyword>
<protein>
    <submittedName>
        <fullName evidence="1">Uncharacterized protein</fullName>
    </submittedName>
</protein>
<comment type="caution">
    <text evidence="1">The sequence shown here is derived from an EMBL/GenBank/DDBJ whole genome shotgun (WGS) entry which is preliminary data.</text>
</comment>
<proteinExistence type="predicted"/>